<dbReference type="Gene3D" id="4.10.240.10">
    <property type="entry name" value="Zn(2)-C6 fungal-type DNA-binding domain"/>
    <property type="match status" value="1"/>
</dbReference>
<accession>A0A0D1XLH6</accession>
<proteinExistence type="predicted"/>
<name>A0A0D1XLH6_9PEZI</name>
<evidence type="ECO:0000313" key="5">
    <source>
        <dbReference type="Proteomes" id="UP000053259"/>
    </source>
</evidence>
<feature type="domain" description="Zn(2)-C6 fungal-type" evidence="3">
    <location>
        <begin position="250"/>
        <end position="283"/>
    </location>
</feature>
<dbReference type="InterPro" id="IPR036864">
    <property type="entry name" value="Zn2-C6_fun-type_DNA-bd_sf"/>
</dbReference>
<dbReference type="AlphaFoldDB" id="A0A0D1XLH6"/>
<dbReference type="SMART" id="SM00066">
    <property type="entry name" value="GAL4"/>
    <property type="match status" value="1"/>
</dbReference>
<dbReference type="Pfam" id="PF00172">
    <property type="entry name" value="Zn_clus"/>
    <property type="match status" value="1"/>
</dbReference>
<evidence type="ECO:0000256" key="1">
    <source>
        <dbReference type="ARBA" id="ARBA00023242"/>
    </source>
</evidence>
<keyword evidence="5" id="KW-1185">Reference proteome</keyword>
<dbReference type="GO" id="GO:0008270">
    <property type="term" value="F:zinc ion binding"/>
    <property type="evidence" value="ECO:0007669"/>
    <property type="project" value="InterPro"/>
</dbReference>
<evidence type="ECO:0000259" key="3">
    <source>
        <dbReference type="PROSITE" id="PS50048"/>
    </source>
</evidence>
<dbReference type="EMBL" id="KN847545">
    <property type="protein sequence ID" value="KIW03281.1"/>
    <property type="molecule type" value="Genomic_DNA"/>
</dbReference>
<keyword evidence="1" id="KW-0539">Nucleus</keyword>
<dbReference type="PANTHER" id="PTHR35392">
    <property type="entry name" value="ZN(II)2CYS6 TRANSCRIPTION FACTOR (EUROFUNG)-RELATED-RELATED"/>
    <property type="match status" value="1"/>
</dbReference>
<dbReference type="HOGENOM" id="CLU_411150_0_0_1"/>
<dbReference type="STRING" id="253628.A0A0D1XLH6"/>
<evidence type="ECO:0000313" key="4">
    <source>
        <dbReference type="EMBL" id="KIW03281.1"/>
    </source>
</evidence>
<dbReference type="VEuPathDB" id="FungiDB:PV09_05496"/>
<dbReference type="RefSeq" id="XP_016213150.1">
    <property type="nucleotide sequence ID" value="XM_016359011.1"/>
</dbReference>
<dbReference type="PROSITE" id="PS50048">
    <property type="entry name" value="ZN2_CY6_FUNGAL_2"/>
    <property type="match status" value="1"/>
</dbReference>
<protein>
    <recommendedName>
        <fullName evidence="3">Zn(2)-C6 fungal-type domain-containing protein</fullName>
    </recommendedName>
</protein>
<dbReference type="GeneID" id="27313469"/>
<dbReference type="InterPro" id="IPR001138">
    <property type="entry name" value="Zn2Cys6_DnaBD"/>
</dbReference>
<gene>
    <name evidence="4" type="ORF">PV09_05496</name>
</gene>
<dbReference type="Proteomes" id="UP000053259">
    <property type="component" value="Unassembled WGS sequence"/>
</dbReference>
<dbReference type="PANTHER" id="PTHR35392:SF1">
    <property type="entry name" value="ZN(II)2CYS6 TRANSCRIPTION FACTOR (EUROFUNG)"/>
    <property type="match status" value="1"/>
</dbReference>
<dbReference type="InParanoid" id="A0A0D1XLH6"/>
<dbReference type="CDD" id="cd00067">
    <property type="entry name" value="GAL4"/>
    <property type="match status" value="1"/>
</dbReference>
<feature type="region of interest" description="Disordered" evidence="2">
    <location>
        <begin position="217"/>
        <end position="239"/>
    </location>
</feature>
<organism evidence="4 5">
    <name type="scientific">Verruconis gallopava</name>
    <dbReference type="NCBI Taxonomy" id="253628"/>
    <lineage>
        <taxon>Eukaryota</taxon>
        <taxon>Fungi</taxon>
        <taxon>Dikarya</taxon>
        <taxon>Ascomycota</taxon>
        <taxon>Pezizomycotina</taxon>
        <taxon>Dothideomycetes</taxon>
        <taxon>Pleosporomycetidae</taxon>
        <taxon>Venturiales</taxon>
        <taxon>Sympoventuriaceae</taxon>
        <taxon>Verruconis</taxon>
    </lineage>
</organism>
<dbReference type="SUPFAM" id="SSF57701">
    <property type="entry name" value="Zn2/Cys6 DNA-binding domain"/>
    <property type="match status" value="1"/>
</dbReference>
<dbReference type="GO" id="GO:0000981">
    <property type="term" value="F:DNA-binding transcription factor activity, RNA polymerase II-specific"/>
    <property type="evidence" value="ECO:0007669"/>
    <property type="project" value="InterPro"/>
</dbReference>
<evidence type="ECO:0000256" key="2">
    <source>
        <dbReference type="SAM" id="MobiDB-lite"/>
    </source>
</evidence>
<dbReference type="InterPro" id="IPR052973">
    <property type="entry name" value="Fungal_sec-metab_reg_TF"/>
</dbReference>
<reference evidence="4 5" key="1">
    <citation type="submission" date="2015-01" db="EMBL/GenBank/DDBJ databases">
        <title>The Genome Sequence of Ochroconis gallopava CBS43764.</title>
        <authorList>
            <consortium name="The Broad Institute Genomics Platform"/>
            <person name="Cuomo C."/>
            <person name="de Hoog S."/>
            <person name="Gorbushina A."/>
            <person name="Stielow B."/>
            <person name="Teixiera M."/>
            <person name="Abouelleil A."/>
            <person name="Chapman S.B."/>
            <person name="Priest M."/>
            <person name="Young S.K."/>
            <person name="Wortman J."/>
            <person name="Nusbaum C."/>
            <person name="Birren B."/>
        </authorList>
    </citation>
    <scope>NUCLEOTIDE SEQUENCE [LARGE SCALE GENOMIC DNA]</scope>
    <source>
        <strain evidence="4 5">CBS 43764</strain>
    </source>
</reference>
<dbReference type="OrthoDB" id="3921198at2759"/>
<sequence>MDQTFNADDYVAQEQLLFGLDHVRGLQYADVPNNDLYQQLQYGVQSYDHRSASPDFILYRPQSIPLSSSEMLDISHDWTVSQALSLPCHPFNSQFKDPATSMVDYAAWNSSPVLQNTAYPGSNPVNIPTKPSEAQYHFLSPTSTVDTSFYSHGSWASSHTSTSQVESVGENATPCNTTFEEPIQFSKQPVSGSRGMTSTSPLSMIQYSAAENTHRLTPAMTSGGKRPRGRTGPLNEAQRRSTAYMRNVKACQSCRSRKAKCDPGIPCRQCINYYKQNLIHHPCRGQQLEDIADKFLQGHIFPRKRALGTDFGVNFRTFPDSDFTIYLTLGFGEPFPWPAQVVSSLNCSKFSCELIHEHVHYKWPEHHMNHAERTEKKEWVFPALLTNTSELKSAVDEHLTRLIDSPANFTHFPVYKSPLVVLKHIYEFYLKLSESNENRPAKKLLGQAFKLLNLIHIGGDTRVSPSENTRRILNYFFSIDVREQDVVPCYIRGQLGEVFSKLASEYMKEVLSKLEIECLNKNSSRFPLITCTFLVLLMSIESLQHKTHKDAFHSIQDGGTNSSPNVEDEIDGMVDLLEFYKNCCGTTHRERLLSLVDGGQIWTSRNAPSAFTAGETVILRLREAILQSKSYLQERSKESLETSGGDITVFFDRLVARLLLLEADRPIV</sequence>